<dbReference type="EC" id="3.6.4.-" evidence="13"/>
<evidence type="ECO:0000259" key="14">
    <source>
        <dbReference type="PROSITE" id="PS51192"/>
    </source>
</evidence>
<dbReference type="CDD" id="cd17991">
    <property type="entry name" value="DEXHc_TRCF"/>
    <property type="match status" value="1"/>
</dbReference>
<gene>
    <name evidence="13" type="primary">mfd</name>
    <name evidence="16" type="ORF">IQ13_1684</name>
</gene>
<accession>A0A562SQS6</accession>
<dbReference type="Gene3D" id="3.30.2060.10">
    <property type="entry name" value="Penicillin-binding protein 1b domain"/>
    <property type="match status" value="1"/>
</dbReference>
<dbReference type="Gene3D" id="2.40.10.170">
    <property type="match status" value="1"/>
</dbReference>
<evidence type="ECO:0000256" key="5">
    <source>
        <dbReference type="ARBA" id="ARBA00022801"/>
    </source>
</evidence>
<dbReference type="InterPro" id="IPR047112">
    <property type="entry name" value="RecG/Mfd"/>
</dbReference>
<dbReference type="InterPro" id="IPR005118">
    <property type="entry name" value="TRCF_C"/>
</dbReference>
<dbReference type="InterPro" id="IPR037235">
    <property type="entry name" value="TRCF-like_C_D7"/>
</dbReference>
<evidence type="ECO:0000259" key="15">
    <source>
        <dbReference type="PROSITE" id="PS51194"/>
    </source>
</evidence>
<evidence type="ECO:0000256" key="3">
    <source>
        <dbReference type="ARBA" id="ARBA00022741"/>
    </source>
</evidence>
<keyword evidence="5 13" id="KW-0378">Hydrolase</keyword>
<evidence type="ECO:0000256" key="1">
    <source>
        <dbReference type="ARBA" id="ARBA00004496"/>
    </source>
</evidence>
<evidence type="ECO:0000256" key="12">
    <source>
        <dbReference type="ARBA" id="ARBA00070128"/>
    </source>
</evidence>
<comment type="subcellular location">
    <subcellularLocation>
        <location evidence="1 13">Cytoplasm</location>
    </subcellularLocation>
</comment>
<dbReference type="InterPro" id="IPR004576">
    <property type="entry name" value="Mfd"/>
</dbReference>
<dbReference type="Pfam" id="PF00271">
    <property type="entry name" value="Helicase_C"/>
    <property type="match status" value="1"/>
</dbReference>
<dbReference type="HAMAP" id="MF_00969">
    <property type="entry name" value="TRCF"/>
    <property type="match status" value="1"/>
</dbReference>
<proteinExistence type="inferred from homology"/>
<evidence type="ECO:0000256" key="13">
    <source>
        <dbReference type="HAMAP-Rule" id="MF_00969"/>
    </source>
</evidence>
<dbReference type="Proteomes" id="UP000316167">
    <property type="component" value="Unassembled WGS sequence"/>
</dbReference>
<keyword evidence="3 13" id="KW-0547">Nucleotide-binding</keyword>
<dbReference type="SMART" id="SM00490">
    <property type="entry name" value="HELICc"/>
    <property type="match status" value="1"/>
</dbReference>
<comment type="function">
    <text evidence="13">Couples transcription and DNA repair by recognizing RNA polymerase (RNAP) stalled at DNA lesions. Mediates ATP-dependent release of RNAP and its truncated transcript from the DNA, and recruitment of nucleotide excision repair machinery to the damaged site.</text>
</comment>
<evidence type="ECO:0000256" key="9">
    <source>
        <dbReference type="ARBA" id="ARBA00023204"/>
    </source>
</evidence>
<dbReference type="PROSITE" id="PS51192">
    <property type="entry name" value="HELICASE_ATP_BIND_1"/>
    <property type="match status" value="1"/>
</dbReference>
<dbReference type="GO" id="GO:0000716">
    <property type="term" value="P:transcription-coupled nucleotide-excision repair, DNA damage recognition"/>
    <property type="evidence" value="ECO:0007669"/>
    <property type="project" value="UniProtKB-UniRule"/>
</dbReference>
<dbReference type="InterPro" id="IPR003711">
    <property type="entry name" value="CarD-like/TRCF_RID"/>
</dbReference>
<dbReference type="SMART" id="SM01058">
    <property type="entry name" value="CarD_TRCF"/>
    <property type="match status" value="1"/>
</dbReference>
<dbReference type="SUPFAM" id="SSF52540">
    <property type="entry name" value="P-loop containing nucleoside triphosphate hydrolases"/>
    <property type="match status" value="4"/>
</dbReference>
<keyword evidence="8 13" id="KW-0238">DNA-binding</keyword>
<protein>
    <recommendedName>
        <fullName evidence="12 13">Transcription-repair-coupling factor</fullName>
        <shortName evidence="13">TRCF</shortName>
        <ecNumber evidence="13">3.6.4.-</ecNumber>
    </recommendedName>
</protein>
<name>A0A562SQS6_9BACT</name>
<dbReference type="InterPro" id="IPR041471">
    <property type="entry name" value="UvrB_inter"/>
</dbReference>
<evidence type="ECO:0000256" key="2">
    <source>
        <dbReference type="ARBA" id="ARBA00022490"/>
    </source>
</evidence>
<evidence type="ECO:0000313" key="17">
    <source>
        <dbReference type="Proteomes" id="UP000316167"/>
    </source>
</evidence>
<dbReference type="SMART" id="SM00982">
    <property type="entry name" value="TRCF"/>
    <property type="match status" value="1"/>
</dbReference>
<evidence type="ECO:0000313" key="16">
    <source>
        <dbReference type="EMBL" id="TWI83572.1"/>
    </source>
</evidence>
<evidence type="ECO:0000256" key="6">
    <source>
        <dbReference type="ARBA" id="ARBA00022806"/>
    </source>
</evidence>
<dbReference type="GO" id="GO:0005524">
    <property type="term" value="F:ATP binding"/>
    <property type="evidence" value="ECO:0007669"/>
    <property type="project" value="UniProtKB-UniRule"/>
</dbReference>
<dbReference type="OrthoDB" id="9804325at2"/>
<dbReference type="GO" id="GO:0006355">
    <property type="term" value="P:regulation of DNA-templated transcription"/>
    <property type="evidence" value="ECO:0007669"/>
    <property type="project" value="UniProtKB-UniRule"/>
</dbReference>
<reference evidence="16 17" key="1">
    <citation type="journal article" date="2015" name="Stand. Genomic Sci.">
        <title>Genomic Encyclopedia of Bacterial and Archaeal Type Strains, Phase III: the genomes of soil and plant-associated and newly described type strains.</title>
        <authorList>
            <person name="Whitman W.B."/>
            <person name="Woyke T."/>
            <person name="Klenk H.P."/>
            <person name="Zhou Y."/>
            <person name="Lilburn T.G."/>
            <person name="Beck B.J."/>
            <person name="De Vos P."/>
            <person name="Vandamme P."/>
            <person name="Eisen J.A."/>
            <person name="Garrity G."/>
            <person name="Hugenholtz P."/>
            <person name="Kyrpides N.C."/>
        </authorList>
    </citation>
    <scope>NUCLEOTIDE SEQUENCE [LARGE SCALE GENOMIC DNA]</scope>
    <source>
        <strain evidence="16 17">CGMCC 1.7271</strain>
    </source>
</reference>
<dbReference type="GO" id="GO:0016787">
    <property type="term" value="F:hydrolase activity"/>
    <property type="evidence" value="ECO:0007669"/>
    <property type="project" value="UniProtKB-KW"/>
</dbReference>
<comment type="similarity">
    <text evidence="10 13">In the N-terminal section; belongs to the UvrB family.</text>
</comment>
<feature type="domain" description="Helicase ATP-binding" evidence="14">
    <location>
        <begin position="590"/>
        <end position="751"/>
    </location>
</feature>
<keyword evidence="4 13" id="KW-0227">DNA damage</keyword>
<dbReference type="PROSITE" id="PS51194">
    <property type="entry name" value="HELICASE_CTER"/>
    <property type="match status" value="1"/>
</dbReference>
<dbReference type="Pfam" id="PF02559">
    <property type="entry name" value="CarD_TRCF_RID"/>
    <property type="match status" value="1"/>
</dbReference>
<dbReference type="SMART" id="SM00487">
    <property type="entry name" value="DEXDc"/>
    <property type="match status" value="1"/>
</dbReference>
<sequence length="1139" mass="130893">MNFELLQKKFTDDPRLFQLADRLSFSQTQRIYLKNLLGSSSQFVAASVFNHSSLEQFNHVFIVNDAEEAAYFHNSLESITKELNLFYFPSSFKHPKNFRLLNSSHVMLRTEALTKFSMPTGQRVGAMVTYPDALFEKVVLPKKLQGNMLLIKTNDTLDVENMMGFLVDLGFERTDFVYQPGQFAVRGGILDIYSFGNEKPYRLELFGNDVDSIRIFDPETQLSERRLAQVSIIPNVETQFESGEKVSLFEFLPENTIVWVKDFDVMKERLLTMEEDMEQFLKLPVSKQERDDDERLEKIDLNEQDFITAAIVEEQIKQHHTIEFGYEPHLLNSVEEKNRFEIEYHTKHQPAFNRQFELLISDLKSWNAKQFELFIFAENPKQLERLHSIFADLKAEIPFTPIALAIHEGFIDEDLKVVCYTDHEIFQRYHKYKVKQAYNKSKALTIRALKELQPGDYVTHIDHGVGTYSGLQKIEVNGVMQEAVRLIYKDSDILYVNINSLHKISKYTGKEGSVPKINKLGSDAWQRLKEKTKTKVKEIAFDLIQLYAQRKAQQGFQHSPDSYLQTELEASFMYEDTPDQSKATADVKKDMEAPSPMDRLVCGDVGFGKTEIAVRAAFKTVCDGKQAAVMVPTTILAYQHYKTFKERLKDFPVTVDYVNRFKTAKEKKETYQKLSEGKVDIIVGTHALLAKDVKFKDLGLLVVDEEQKFGVGHKEKIKTLKTNVDSLTLTATPIPRTLQFSLMGARDLSIMNTPPPNRQPIQTEVQVFQEDFIRDAIYFETERGGQVFFIHNRIAGLAEMAAIIQRLCPDLSIGFAHGQMEGHELEERIFDFIDKKYDVLVCTNIVESGVDIPNVNTIMVNNAHQFGLSDLHQLRGRVGRSNKKAFCYLLAPPMSTLPNDSRKRLQTLEQHSELGSGFQIAMRDLDIRGAGNMLGGEQSGFMAEIGFEMYQKVLDEAIRELKRTKFRELFKEEIQQQENYVKDCVIDTDLEILIPDAYVESIGERLSLYTRLDNCETEEDLVAFHTELIDRFGPIPPQVEDLFTTVRCRKLAVELGFEKMTLKEQTLRCYFINNPDSPYFESAVFQGIMQFVQTSLNKAQLKQTGKLFLLVVRDIDGMEALLRLLTRMHEAVVEKPVNA</sequence>
<keyword evidence="17" id="KW-1185">Reference proteome</keyword>
<keyword evidence="6 16" id="KW-0347">Helicase</keyword>
<dbReference type="SUPFAM" id="SSF141259">
    <property type="entry name" value="CarD-like"/>
    <property type="match status" value="1"/>
</dbReference>
<dbReference type="Pfam" id="PF00270">
    <property type="entry name" value="DEAD"/>
    <property type="match status" value="1"/>
</dbReference>
<dbReference type="InterPro" id="IPR011545">
    <property type="entry name" value="DEAD/DEAH_box_helicase_dom"/>
</dbReference>
<dbReference type="SUPFAM" id="SSF143517">
    <property type="entry name" value="TRCF domain-like"/>
    <property type="match status" value="1"/>
</dbReference>
<dbReference type="PANTHER" id="PTHR47964">
    <property type="entry name" value="ATP-DEPENDENT DNA HELICASE HOMOLOG RECG, CHLOROPLASTIC"/>
    <property type="match status" value="1"/>
</dbReference>
<evidence type="ECO:0000256" key="8">
    <source>
        <dbReference type="ARBA" id="ARBA00023125"/>
    </source>
</evidence>
<dbReference type="EMBL" id="VLLE01000003">
    <property type="protein sequence ID" value="TWI83572.1"/>
    <property type="molecule type" value="Genomic_DNA"/>
</dbReference>
<comment type="caution">
    <text evidence="16">The sequence shown here is derived from an EMBL/GenBank/DDBJ whole genome shotgun (WGS) entry which is preliminary data.</text>
</comment>
<feature type="domain" description="Helicase C-terminal" evidence="15">
    <location>
        <begin position="772"/>
        <end position="926"/>
    </location>
</feature>
<evidence type="ECO:0000256" key="4">
    <source>
        <dbReference type="ARBA" id="ARBA00022763"/>
    </source>
</evidence>
<keyword evidence="9 13" id="KW-0234">DNA repair</keyword>
<dbReference type="InterPro" id="IPR001650">
    <property type="entry name" value="Helicase_C-like"/>
</dbReference>
<dbReference type="GO" id="GO:0003678">
    <property type="term" value="F:DNA helicase activity"/>
    <property type="evidence" value="ECO:0007669"/>
    <property type="project" value="TreeGrafter"/>
</dbReference>
<evidence type="ECO:0000256" key="7">
    <source>
        <dbReference type="ARBA" id="ARBA00022840"/>
    </source>
</evidence>
<keyword evidence="7 13" id="KW-0067">ATP-binding</keyword>
<dbReference type="Pfam" id="PF03461">
    <property type="entry name" value="TRCF"/>
    <property type="match status" value="1"/>
</dbReference>
<dbReference type="Pfam" id="PF17757">
    <property type="entry name" value="UvrB_inter"/>
    <property type="match status" value="1"/>
</dbReference>
<dbReference type="FunFam" id="3.40.50.300:FF:000546">
    <property type="entry name" value="Transcription-repair-coupling factor"/>
    <property type="match status" value="1"/>
</dbReference>
<dbReference type="GO" id="GO:0005737">
    <property type="term" value="C:cytoplasm"/>
    <property type="evidence" value="ECO:0007669"/>
    <property type="project" value="UniProtKB-SubCell"/>
</dbReference>
<dbReference type="PANTHER" id="PTHR47964:SF1">
    <property type="entry name" value="ATP-DEPENDENT DNA HELICASE HOMOLOG RECG, CHLOROPLASTIC"/>
    <property type="match status" value="1"/>
</dbReference>
<dbReference type="InterPro" id="IPR027417">
    <property type="entry name" value="P-loop_NTPase"/>
</dbReference>
<dbReference type="NCBIfam" id="TIGR00580">
    <property type="entry name" value="mfd"/>
    <property type="match status" value="1"/>
</dbReference>
<organism evidence="16 17">
    <name type="scientific">Lacibacter cauensis</name>
    <dbReference type="NCBI Taxonomy" id="510947"/>
    <lineage>
        <taxon>Bacteria</taxon>
        <taxon>Pseudomonadati</taxon>
        <taxon>Bacteroidota</taxon>
        <taxon>Chitinophagia</taxon>
        <taxon>Chitinophagales</taxon>
        <taxon>Chitinophagaceae</taxon>
        <taxon>Lacibacter</taxon>
    </lineage>
</organism>
<dbReference type="GO" id="GO:0003684">
    <property type="term" value="F:damaged DNA binding"/>
    <property type="evidence" value="ECO:0007669"/>
    <property type="project" value="InterPro"/>
</dbReference>
<evidence type="ECO:0000256" key="11">
    <source>
        <dbReference type="ARBA" id="ARBA00061399"/>
    </source>
</evidence>
<dbReference type="Gene3D" id="3.90.1150.50">
    <property type="entry name" value="Transcription-repair-coupling factor, D7 domain"/>
    <property type="match status" value="1"/>
</dbReference>
<dbReference type="InterPro" id="IPR036101">
    <property type="entry name" value="CarD-like/TRCF_RID_sf"/>
</dbReference>
<keyword evidence="2 13" id="KW-0963">Cytoplasm</keyword>
<dbReference type="AlphaFoldDB" id="A0A562SQS6"/>
<dbReference type="InterPro" id="IPR014001">
    <property type="entry name" value="Helicase_ATP-bd"/>
</dbReference>
<evidence type="ECO:0000256" key="10">
    <source>
        <dbReference type="ARBA" id="ARBA00061104"/>
    </source>
</evidence>
<dbReference type="Gene3D" id="3.40.50.300">
    <property type="entry name" value="P-loop containing nucleotide triphosphate hydrolases"/>
    <property type="match status" value="2"/>
</dbReference>
<comment type="similarity">
    <text evidence="11 13">In the C-terminal section; belongs to the helicase family. RecG subfamily.</text>
</comment>